<sequence>MHRLAVLAVVLAGCGAPEQQHVQQALRDYDRAWEQLNYDAACARMTEALRRAYAGDARDCAEGIRTLASHAEETIEPSDGEPLGEAILVSLDAETVANEEIRIQGDTATVYTDHGWTQQLRKVGGRWLIDG</sequence>
<evidence type="ECO:0000313" key="1">
    <source>
        <dbReference type="EMBL" id="MDA0137456.1"/>
    </source>
</evidence>
<protein>
    <recommendedName>
        <fullName evidence="3">Nuclear transport factor 2 family protein</fullName>
    </recommendedName>
</protein>
<gene>
    <name evidence="1" type="ORF">OJ962_08120</name>
</gene>
<reference evidence="1" key="1">
    <citation type="submission" date="2022-10" db="EMBL/GenBank/DDBJ databases">
        <title>The WGS of Solirubrobacter sp. CPCC 204708.</title>
        <authorList>
            <person name="Jiang Z."/>
        </authorList>
    </citation>
    <scope>NUCLEOTIDE SEQUENCE</scope>
    <source>
        <strain evidence="1">CPCC 204708</strain>
    </source>
</reference>
<dbReference type="RefSeq" id="WP_202955784.1">
    <property type="nucleotide sequence ID" value="NZ_JAPCID010000009.1"/>
</dbReference>
<dbReference type="EMBL" id="JAPCID010000009">
    <property type="protein sequence ID" value="MDA0137456.1"/>
    <property type="molecule type" value="Genomic_DNA"/>
</dbReference>
<name>A0ABT4RFY2_9ACTN</name>
<proteinExistence type="predicted"/>
<evidence type="ECO:0000313" key="2">
    <source>
        <dbReference type="Proteomes" id="UP001147700"/>
    </source>
</evidence>
<comment type="caution">
    <text evidence="1">The sequence shown here is derived from an EMBL/GenBank/DDBJ whole genome shotgun (WGS) entry which is preliminary data.</text>
</comment>
<keyword evidence="2" id="KW-1185">Reference proteome</keyword>
<accession>A0ABT4RFY2</accession>
<organism evidence="1 2">
    <name type="scientific">Solirubrobacter deserti</name>
    <dbReference type="NCBI Taxonomy" id="2282478"/>
    <lineage>
        <taxon>Bacteria</taxon>
        <taxon>Bacillati</taxon>
        <taxon>Actinomycetota</taxon>
        <taxon>Thermoleophilia</taxon>
        <taxon>Solirubrobacterales</taxon>
        <taxon>Solirubrobacteraceae</taxon>
        <taxon>Solirubrobacter</taxon>
    </lineage>
</organism>
<dbReference type="Proteomes" id="UP001147700">
    <property type="component" value="Unassembled WGS sequence"/>
</dbReference>
<evidence type="ECO:0008006" key="3">
    <source>
        <dbReference type="Google" id="ProtNLM"/>
    </source>
</evidence>